<evidence type="ECO:0008006" key="5">
    <source>
        <dbReference type="Google" id="ProtNLM"/>
    </source>
</evidence>
<feature type="chain" id="PRO_5018970325" description="PliI/PliC-like inhibitor of I-type lysozyme" evidence="2">
    <location>
        <begin position="28"/>
        <end position="251"/>
    </location>
</feature>
<keyword evidence="4" id="KW-1185">Reference proteome</keyword>
<protein>
    <recommendedName>
        <fullName evidence="5">PliI/PliC-like inhibitor of I-type lysozyme</fullName>
    </recommendedName>
</protein>
<dbReference type="Proteomes" id="UP000286701">
    <property type="component" value="Unassembled WGS sequence"/>
</dbReference>
<comment type="caution">
    <text evidence="3">The sequence shown here is derived from an EMBL/GenBank/DDBJ whole genome shotgun (WGS) entry which is preliminary data.</text>
</comment>
<name>A0A444MMN3_9SPHI</name>
<sequence>MKMNARYCLLTATVCILLAACSSDPQKAVLAKVAPAKPTVMEPFRFHKAIEVSPGQTYDVLSWGRGASAVGAFMILHSDSSAAKYTTTTGDLDGTIADAYNADMDTDGNPEILIQARAMDTVKYAKIYAYEFNNSNANKLDFPKLTTSQRKGYRGDDNFYIKDGLLIREFPIYDRNDSLAKPTGAKRQIQYGLRNNNFTVQQLSKDSVQVKDNKSAAQTVKQAQPEKRTVSKKSTKRKKAEAKKKRRRRRG</sequence>
<accession>A0A444MMN3</accession>
<organism evidence="3 4">
    <name type="scientific">Mucilaginibacter gilvus</name>
    <dbReference type="NCBI Taxonomy" id="2305909"/>
    <lineage>
        <taxon>Bacteria</taxon>
        <taxon>Pseudomonadati</taxon>
        <taxon>Bacteroidota</taxon>
        <taxon>Sphingobacteriia</taxon>
        <taxon>Sphingobacteriales</taxon>
        <taxon>Sphingobacteriaceae</taxon>
        <taxon>Mucilaginibacter</taxon>
    </lineage>
</organism>
<proteinExistence type="predicted"/>
<dbReference type="OrthoDB" id="980465at2"/>
<feature type="compositionally biased region" description="Basic residues" evidence="1">
    <location>
        <begin position="230"/>
        <end position="251"/>
    </location>
</feature>
<evidence type="ECO:0000256" key="2">
    <source>
        <dbReference type="SAM" id="SignalP"/>
    </source>
</evidence>
<evidence type="ECO:0000313" key="4">
    <source>
        <dbReference type="Proteomes" id="UP000286701"/>
    </source>
</evidence>
<dbReference type="EMBL" id="SBIW01000006">
    <property type="protein sequence ID" value="RWY50927.1"/>
    <property type="molecule type" value="Genomic_DNA"/>
</dbReference>
<feature type="region of interest" description="Disordered" evidence="1">
    <location>
        <begin position="207"/>
        <end position="251"/>
    </location>
</feature>
<feature type="signal peptide" evidence="2">
    <location>
        <begin position="1"/>
        <end position="27"/>
    </location>
</feature>
<gene>
    <name evidence="3" type="ORF">EPL05_12700</name>
</gene>
<dbReference type="RefSeq" id="WP_128534346.1">
    <property type="nucleotide sequence ID" value="NZ_SBIW01000006.1"/>
</dbReference>
<keyword evidence="2" id="KW-0732">Signal</keyword>
<reference evidence="3 4" key="1">
    <citation type="submission" date="2019-01" db="EMBL/GenBank/DDBJ databases">
        <title>Mucilaginibacter antarcticum sp. nov., isolated from antarctic soil.</title>
        <authorList>
            <person name="Yan Y.-Q."/>
            <person name="Du Z.-J."/>
        </authorList>
    </citation>
    <scope>NUCLEOTIDE SEQUENCE [LARGE SCALE GENOMIC DNA]</scope>
    <source>
        <strain evidence="3 4">F01003</strain>
    </source>
</reference>
<dbReference type="AlphaFoldDB" id="A0A444MMN3"/>
<dbReference type="PROSITE" id="PS51257">
    <property type="entry name" value="PROKAR_LIPOPROTEIN"/>
    <property type="match status" value="1"/>
</dbReference>
<evidence type="ECO:0000256" key="1">
    <source>
        <dbReference type="SAM" id="MobiDB-lite"/>
    </source>
</evidence>
<evidence type="ECO:0000313" key="3">
    <source>
        <dbReference type="EMBL" id="RWY50927.1"/>
    </source>
</evidence>